<protein>
    <submittedName>
        <fullName evidence="2">4-hydroxybenzoyl-CoA thioesterase</fullName>
        <ecNumber evidence="2">3.1.2.23</ecNumber>
    </submittedName>
</protein>
<dbReference type="PANTHER" id="PTHR31793:SF37">
    <property type="entry name" value="ACYL-COA THIOESTER HYDROLASE YBGC"/>
    <property type="match status" value="1"/>
</dbReference>
<comment type="caution">
    <text evidence="2">The sequence shown here is derived from an EMBL/GenBank/DDBJ whole genome shotgun (WGS) entry which is preliminary data.</text>
</comment>
<dbReference type="Pfam" id="PF13279">
    <property type="entry name" value="4HBT_2"/>
    <property type="match status" value="1"/>
</dbReference>
<keyword evidence="1 2" id="KW-0378">Hydrolase</keyword>
<reference evidence="2 3" key="1">
    <citation type="submission" date="2020-08" db="EMBL/GenBank/DDBJ databases">
        <title>Genomic Encyclopedia of Type Strains, Phase IV (KMG-IV): sequencing the most valuable type-strain genomes for metagenomic binning, comparative biology and taxonomic classification.</title>
        <authorList>
            <person name="Goeker M."/>
        </authorList>
    </citation>
    <scope>NUCLEOTIDE SEQUENCE [LARGE SCALE GENOMIC DNA]</scope>
    <source>
        <strain evidence="2 3">DSM 23447</strain>
    </source>
</reference>
<accession>A0A7W6INM2</accession>
<sequence>MFSNITRVEIQFGDCDPAGIVYYPNYFRFFDNATAAMLSAAFAMHKRNWLDHFGIAGIPMVDTGARFIRPSSFGDVIEIRSEITGLGRSSFAVKHSVFRDGDLAIEAHEKRVWVVRGEDGGIRSAPLPEDVRSLLSQTK</sequence>
<dbReference type="EMBL" id="JACIEW010000006">
    <property type="protein sequence ID" value="MBB4052955.1"/>
    <property type="molecule type" value="Genomic_DNA"/>
</dbReference>
<organism evidence="2 3">
    <name type="scientific">Devosia subaequoris</name>
    <dbReference type="NCBI Taxonomy" id="395930"/>
    <lineage>
        <taxon>Bacteria</taxon>
        <taxon>Pseudomonadati</taxon>
        <taxon>Pseudomonadota</taxon>
        <taxon>Alphaproteobacteria</taxon>
        <taxon>Hyphomicrobiales</taxon>
        <taxon>Devosiaceae</taxon>
        <taxon>Devosia</taxon>
    </lineage>
</organism>
<dbReference type="InterPro" id="IPR029069">
    <property type="entry name" value="HotDog_dom_sf"/>
</dbReference>
<dbReference type="GO" id="GO:0018739">
    <property type="term" value="F:4-hydroxybenzoyl-CoA thioesterase activity"/>
    <property type="evidence" value="ECO:0007669"/>
    <property type="project" value="UniProtKB-EC"/>
</dbReference>
<dbReference type="AlphaFoldDB" id="A0A7W6INM2"/>
<name>A0A7W6INM2_9HYPH</name>
<evidence type="ECO:0000313" key="2">
    <source>
        <dbReference type="EMBL" id="MBB4052955.1"/>
    </source>
</evidence>
<dbReference type="GO" id="GO:0047617">
    <property type="term" value="F:fatty acyl-CoA hydrolase activity"/>
    <property type="evidence" value="ECO:0007669"/>
    <property type="project" value="TreeGrafter"/>
</dbReference>
<dbReference type="InterPro" id="IPR050563">
    <property type="entry name" value="4-hydroxybenzoyl-CoA_TE"/>
</dbReference>
<evidence type="ECO:0000313" key="3">
    <source>
        <dbReference type="Proteomes" id="UP000547011"/>
    </source>
</evidence>
<dbReference type="EC" id="3.1.2.23" evidence="2"/>
<dbReference type="PANTHER" id="PTHR31793">
    <property type="entry name" value="4-HYDROXYBENZOYL-COA THIOESTERASE FAMILY MEMBER"/>
    <property type="match status" value="1"/>
</dbReference>
<dbReference type="SUPFAM" id="SSF54637">
    <property type="entry name" value="Thioesterase/thiol ester dehydrase-isomerase"/>
    <property type="match status" value="1"/>
</dbReference>
<dbReference type="RefSeq" id="WP_183311753.1">
    <property type="nucleotide sequence ID" value="NZ_JACIEW010000006.1"/>
</dbReference>
<dbReference type="Gene3D" id="3.10.129.10">
    <property type="entry name" value="Hotdog Thioesterase"/>
    <property type="match status" value="1"/>
</dbReference>
<gene>
    <name evidence="2" type="ORF">GGR20_002611</name>
</gene>
<evidence type="ECO:0000256" key="1">
    <source>
        <dbReference type="ARBA" id="ARBA00022801"/>
    </source>
</evidence>
<proteinExistence type="predicted"/>
<dbReference type="CDD" id="cd00586">
    <property type="entry name" value="4HBT"/>
    <property type="match status" value="1"/>
</dbReference>
<dbReference type="Proteomes" id="UP000547011">
    <property type="component" value="Unassembled WGS sequence"/>
</dbReference>
<keyword evidence="3" id="KW-1185">Reference proteome</keyword>